<keyword evidence="2" id="KW-1185">Reference proteome</keyword>
<gene>
    <name evidence="1" type="ORF">PoB_001823900</name>
</gene>
<proteinExistence type="predicted"/>
<dbReference type="EMBL" id="BLXT01002163">
    <property type="protein sequence ID" value="GFN91733.1"/>
    <property type="molecule type" value="Genomic_DNA"/>
</dbReference>
<sequence>MTGPASASCEARKAPNTFNHSRFLLQKQILRHIEKGDSFRMIPPTVGHGVDFGGDSAEKHEQCSSWREALLSFAENTTLHGLRFVFLDTSHILRR</sequence>
<comment type="caution">
    <text evidence="1">The sequence shown here is derived from an EMBL/GenBank/DDBJ whole genome shotgun (WGS) entry which is preliminary data.</text>
</comment>
<reference evidence="1 2" key="1">
    <citation type="journal article" date="2021" name="Elife">
        <title>Chloroplast acquisition without the gene transfer in kleptoplastic sea slugs, Plakobranchus ocellatus.</title>
        <authorList>
            <person name="Maeda T."/>
            <person name="Takahashi S."/>
            <person name="Yoshida T."/>
            <person name="Shimamura S."/>
            <person name="Takaki Y."/>
            <person name="Nagai Y."/>
            <person name="Toyoda A."/>
            <person name="Suzuki Y."/>
            <person name="Arimoto A."/>
            <person name="Ishii H."/>
            <person name="Satoh N."/>
            <person name="Nishiyama T."/>
            <person name="Hasebe M."/>
            <person name="Maruyama T."/>
            <person name="Minagawa J."/>
            <person name="Obokata J."/>
            <person name="Shigenobu S."/>
        </authorList>
    </citation>
    <scope>NUCLEOTIDE SEQUENCE [LARGE SCALE GENOMIC DNA]</scope>
</reference>
<protein>
    <submittedName>
        <fullName evidence="1">Uncharacterized protein</fullName>
    </submittedName>
</protein>
<dbReference type="Proteomes" id="UP000735302">
    <property type="component" value="Unassembled WGS sequence"/>
</dbReference>
<organism evidence="1 2">
    <name type="scientific">Plakobranchus ocellatus</name>
    <dbReference type="NCBI Taxonomy" id="259542"/>
    <lineage>
        <taxon>Eukaryota</taxon>
        <taxon>Metazoa</taxon>
        <taxon>Spiralia</taxon>
        <taxon>Lophotrochozoa</taxon>
        <taxon>Mollusca</taxon>
        <taxon>Gastropoda</taxon>
        <taxon>Heterobranchia</taxon>
        <taxon>Euthyneura</taxon>
        <taxon>Panpulmonata</taxon>
        <taxon>Sacoglossa</taxon>
        <taxon>Placobranchoidea</taxon>
        <taxon>Plakobranchidae</taxon>
        <taxon>Plakobranchus</taxon>
    </lineage>
</organism>
<evidence type="ECO:0000313" key="2">
    <source>
        <dbReference type="Proteomes" id="UP000735302"/>
    </source>
</evidence>
<accession>A0AAV3ZCX1</accession>
<dbReference type="AlphaFoldDB" id="A0AAV3ZCX1"/>
<evidence type="ECO:0000313" key="1">
    <source>
        <dbReference type="EMBL" id="GFN91733.1"/>
    </source>
</evidence>
<name>A0AAV3ZCX1_9GAST</name>